<feature type="region of interest" description="Disordered" evidence="1">
    <location>
        <begin position="67"/>
        <end position="87"/>
    </location>
</feature>
<dbReference type="Proteomes" id="UP000183832">
    <property type="component" value="Unassembled WGS sequence"/>
</dbReference>
<evidence type="ECO:0000256" key="1">
    <source>
        <dbReference type="SAM" id="MobiDB-lite"/>
    </source>
</evidence>
<protein>
    <submittedName>
        <fullName evidence="2">CLUMA_CG005211, isoform A</fullName>
    </submittedName>
</protein>
<proteinExistence type="predicted"/>
<feature type="compositionally biased region" description="Basic and acidic residues" evidence="1">
    <location>
        <begin position="71"/>
        <end position="87"/>
    </location>
</feature>
<reference evidence="2 3" key="1">
    <citation type="submission" date="2015-04" db="EMBL/GenBank/DDBJ databases">
        <authorList>
            <person name="Syromyatnikov M.Y."/>
            <person name="Popov V.N."/>
        </authorList>
    </citation>
    <scope>NUCLEOTIDE SEQUENCE [LARGE SCALE GENOMIC DNA]</scope>
</reference>
<dbReference type="EMBL" id="CVRI01000021">
    <property type="protein sequence ID" value="CRK91554.1"/>
    <property type="molecule type" value="Genomic_DNA"/>
</dbReference>
<accession>A0A1J1HVH3</accession>
<organism evidence="2 3">
    <name type="scientific">Clunio marinus</name>
    <dbReference type="NCBI Taxonomy" id="568069"/>
    <lineage>
        <taxon>Eukaryota</taxon>
        <taxon>Metazoa</taxon>
        <taxon>Ecdysozoa</taxon>
        <taxon>Arthropoda</taxon>
        <taxon>Hexapoda</taxon>
        <taxon>Insecta</taxon>
        <taxon>Pterygota</taxon>
        <taxon>Neoptera</taxon>
        <taxon>Endopterygota</taxon>
        <taxon>Diptera</taxon>
        <taxon>Nematocera</taxon>
        <taxon>Chironomoidea</taxon>
        <taxon>Chironomidae</taxon>
        <taxon>Clunio</taxon>
    </lineage>
</organism>
<evidence type="ECO:0000313" key="2">
    <source>
        <dbReference type="EMBL" id="CRK91554.1"/>
    </source>
</evidence>
<keyword evidence="3" id="KW-1185">Reference proteome</keyword>
<dbReference type="AlphaFoldDB" id="A0A1J1HVH3"/>
<evidence type="ECO:0000313" key="3">
    <source>
        <dbReference type="Proteomes" id="UP000183832"/>
    </source>
</evidence>
<sequence length="87" mass="10427">MKSFKILNAISNKTVLQYLKRKFDINVYLIQQLFQLLQHQFVFPIQLRLLENFYLAKSCSEVRKVSTRSTEMNETKAQRLQDETRIT</sequence>
<gene>
    <name evidence="2" type="ORF">CLUMA_CG005211</name>
</gene>
<name>A0A1J1HVH3_9DIPT</name>